<organism evidence="2 3">
    <name type="scientific">Eumeta variegata</name>
    <name type="common">Bagworm moth</name>
    <name type="synonym">Eumeta japonica</name>
    <dbReference type="NCBI Taxonomy" id="151549"/>
    <lineage>
        <taxon>Eukaryota</taxon>
        <taxon>Metazoa</taxon>
        <taxon>Ecdysozoa</taxon>
        <taxon>Arthropoda</taxon>
        <taxon>Hexapoda</taxon>
        <taxon>Insecta</taxon>
        <taxon>Pterygota</taxon>
        <taxon>Neoptera</taxon>
        <taxon>Endopterygota</taxon>
        <taxon>Lepidoptera</taxon>
        <taxon>Glossata</taxon>
        <taxon>Ditrysia</taxon>
        <taxon>Tineoidea</taxon>
        <taxon>Psychidae</taxon>
        <taxon>Oiketicinae</taxon>
        <taxon>Eumeta</taxon>
    </lineage>
</organism>
<sequence length="111" mass="11622">MAWCKSPITGNTVDGESPSQARDNNGNNDSNGDNPVTTLTNTLSRAATRTGDCSKTELRAVACRAPGIDIARVAGPPPPPARGLREVSFHCKDRVNLSTSGESVKSPSVED</sequence>
<protein>
    <submittedName>
        <fullName evidence="2">Uncharacterized protein</fullName>
    </submittedName>
</protein>
<dbReference type="EMBL" id="BGZK01000071">
    <property type="protein sequence ID" value="GBP15374.1"/>
    <property type="molecule type" value="Genomic_DNA"/>
</dbReference>
<feature type="region of interest" description="Disordered" evidence="1">
    <location>
        <begin position="1"/>
        <end position="39"/>
    </location>
</feature>
<dbReference type="AlphaFoldDB" id="A0A4C1TMN3"/>
<feature type="compositionally biased region" description="Low complexity" evidence="1">
    <location>
        <begin position="23"/>
        <end position="34"/>
    </location>
</feature>
<keyword evidence="3" id="KW-1185">Reference proteome</keyword>
<comment type="caution">
    <text evidence="2">The sequence shown here is derived from an EMBL/GenBank/DDBJ whole genome shotgun (WGS) entry which is preliminary data.</text>
</comment>
<dbReference type="Proteomes" id="UP000299102">
    <property type="component" value="Unassembled WGS sequence"/>
</dbReference>
<evidence type="ECO:0000256" key="1">
    <source>
        <dbReference type="SAM" id="MobiDB-lite"/>
    </source>
</evidence>
<reference evidence="2 3" key="1">
    <citation type="journal article" date="2019" name="Commun. Biol.">
        <title>The bagworm genome reveals a unique fibroin gene that provides high tensile strength.</title>
        <authorList>
            <person name="Kono N."/>
            <person name="Nakamura H."/>
            <person name="Ohtoshi R."/>
            <person name="Tomita M."/>
            <person name="Numata K."/>
            <person name="Arakawa K."/>
        </authorList>
    </citation>
    <scope>NUCLEOTIDE SEQUENCE [LARGE SCALE GENOMIC DNA]</scope>
</reference>
<feature type="compositionally biased region" description="Polar residues" evidence="1">
    <location>
        <begin position="8"/>
        <end position="22"/>
    </location>
</feature>
<proteinExistence type="predicted"/>
<name>A0A4C1TMN3_EUMVA</name>
<evidence type="ECO:0000313" key="2">
    <source>
        <dbReference type="EMBL" id="GBP15374.1"/>
    </source>
</evidence>
<accession>A0A4C1TMN3</accession>
<gene>
    <name evidence="2" type="ORF">EVAR_80550_1</name>
</gene>
<evidence type="ECO:0000313" key="3">
    <source>
        <dbReference type="Proteomes" id="UP000299102"/>
    </source>
</evidence>